<dbReference type="GeneID" id="86940617"/>
<dbReference type="InterPro" id="IPR036388">
    <property type="entry name" value="WH-like_DNA-bd_sf"/>
</dbReference>
<dbReference type="InterPro" id="IPR039420">
    <property type="entry name" value="WalR-like"/>
</dbReference>
<evidence type="ECO:0000259" key="10">
    <source>
        <dbReference type="PROSITE" id="PS50110"/>
    </source>
</evidence>
<sequence>MTILLVEDESRLAAALIELFHAEKYLADHADNGEDGLYAALQKDYDVIVLDVMLPKMDGFAVVHALRRAGKETPVLMLTARDEIRDKIEGLDRGADDYMTKPFVPEELLARVRALSRRRGEVLLNELRFGDFCLSLATNELAANGKTVRLAFKEAELLKLLVANKGAILGKETILRKLWGDESDAVENNVEAYISFLRKKLAFLESPVKIQALRRQGYRLVEGDAQ</sequence>
<feature type="domain" description="OmpR/PhoB-type" evidence="11">
    <location>
        <begin position="124"/>
        <end position="222"/>
    </location>
</feature>
<dbReference type="AlphaFoldDB" id="A0AA37DGI6"/>
<dbReference type="PANTHER" id="PTHR48111:SF22">
    <property type="entry name" value="REGULATOR OF RPOS"/>
    <property type="match status" value="1"/>
</dbReference>
<keyword evidence="4" id="KW-0805">Transcription regulation</keyword>
<dbReference type="SUPFAM" id="SSF46894">
    <property type="entry name" value="C-terminal effector domain of the bipartite response regulators"/>
    <property type="match status" value="1"/>
</dbReference>
<evidence type="ECO:0000256" key="8">
    <source>
        <dbReference type="PROSITE-ProRule" id="PRU00169"/>
    </source>
</evidence>
<dbReference type="GO" id="GO:0006355">
    <property type="term" value="P:regulation of DNA-templated transcription"/>
    <property type="evidence" value="ECO:0007669"/>
    <property type="project" value="InterPro"/>
</dbReference>
<keyword evidence="3" id="KW-0902">Two-component regulatory system</keyword>
<organism evidence="12 13">
    <name type="scientific">Stomatobaculum longum</name>
    <dbReference type="NCBI Taxonomy" id="796942"/>
    <lineage>
        <taxon>Bacteria</taxon>
        <taxon>Bacillati</taxon>
        <taxon>Bacillota</taxon>
        <taxon>Clostridia</taxon>
        <taxon>Lachnospirales</taxon>
        <taxon>Lachnospiraceae</taxon>
        <taxon>Stomatobaculum</taxon>
    </lineage>
</organism>
<keyword evidence="13" id="KW-1185">Reference proteome</keyword>
<dbReference type="SMART" id="SM00448">
    <property type="entry name" value="REC"/>
    <property type="match status" value="1"/>
</dbReference>
<dbReference type="PANTHER" id="PTHR48111">
    <property type="entry name" value="REGULATOR OF RPOS"/>
    <property type="match status" value="1"/>
</dbReference>
<dbReference type="Gene3D" id="3.40.50.2300">
    <property type="match status" value="1"/>
</dbReference>
<reference evidence="12 13" key="1">
    <citation type="submission" date="2011-10" db="EMBL/GenBank/DDBJ databases">
        <title>The Genome Sequence of Lachnospiraceae bacterium ACC2.</title>
        <authorList>
            <consortium name="The Broad Institute Genome Sequencing Platform"/>
            <person name="Earl A."/>
            <person name="Ward D."/>
            <person name="Feldgarden M."/>
            <person name="Gevers D."/>
            <person name="Sizova M."/>
            <person name="Hazen A."/>
            <person name="Epstein S."/>
            <person name="Young S.K."/>
            <person name="Zeng Q."/>
            <person name="Gargeya S."/>
            <person name="Fitzgerald M."/>
            <person name="Haas B."/>
            <person name="Abouelleil A."/>
            <person name="Alvarado L."/>
            <person name="Arachchi H.M."/>
            <person name="Berlin A."/>
            <person name="Brown A."/>
            <person name="Chapman S.B."/>
            <person name="Chen Z."/>
            <person name="Dunbar C."/>
            <person name="Freedman E."/>
            <person name="Gearin G."/>
            <person name="Goldberg J."/>
            <person name="Griggs A."/>
            <person name="Gujja S."/>
            <person name="Heiman D."/>
            <person name="Howarth C."/>
            <person name="Larson L."/>
            <person name="Lui A."/>
            <person name="MacDonald P.J.P."/>
            <person name="Montmayeur A."/>
            <person name="Murphy C."/>
            <person name="Neiman D."/>
            <person name="Pearson M."/>
            <person name="Priest M."/>
            <person name="Roberts A."/>
            <person name="Saif S."/>
            <person name="Shea T."/>
            <person name="Shenoy N."/>
            <person name="Sisk P."/>
            <person name="Stolte C."/>
            <person name="Sykes S."/>
            <person name="Wortman J."/>
            <person name="Nusbaum C."/>
            <person name="Birren B."/>
        </authorList>
    </citation>
    <scope>NUCLEOTIDE SEQUENCE [LARGE SCALE GENOMIC DNA]</scope>
    <source>
        <strain evidence="12 13">ACC2</strain>
    </source>
</reference>
<accession>A0AA37DGI6</accession>
<dbReference type="Pfam" id="PF00486">
    <property type="entry name" value="Trans_reg_C"/>
    <property type="match status" value="1"/>
</dbReference>
<evidence type="ECO:0000313" key="13">
    <source>
        <dbReference type="Proteomes" id="UP000018466"/>
    </source>
</evidence>
<dbReference type="FunFam" id="3.40.50.2300:FF:000001">
    <property type="entry name" value="DNA-binding response regulator PhoB"/>
    <property type="match status" value="1"/>
</dbReference>
<evidence type="ECO:0000259" key="11">
    <source>
        <dbReference type="PROSITE" id="PS51755"/>
    </source>
</evidence>
<dbReference type="InterPro" id="IPR011006">
    <property type="entry name" value="CheY-like_superfamily"/>
</dbReference>
<dbReference type="GO" id="GO:0005829">
    <property type="term" value="C:cytosol"/>
    <property type="evidence" value="ECO:0007669"/>
    <property type="project" value="TreeGrafter"/>
</dbReference>
<name>A0AA37DGI6_9FIRM</name>
<dbReference type="Pfam" id="PF00072">
    <property type="entry name" value="Response_reg"/>
    <property type="match status" value="1"/>
</dbReference>
<feature type="DNA-binding region" description="OmpR/PhoB-type" evidence="9">
    <location>
        <begin position="124"/>
        <end position="222"/>
    </location>
</feature>
<comment type="caution">
    <text evidence="12">The sequence shown here is derived from an EMBL/GenBank/DDBJ whole genome shotgun (WGS) entry which is preliminary data.</text>
</comment>
<feature type="modified residue" description="4-aspartylphosphate" evidence="8">
    <location>
        <position position="51"/>
    </location>
</feature>
<dbReference type="CDD" id="cd00383">
    <property type="entry name" value="trans_reg_C"/>
    <property type="match status" value="1"/>
</dbReference>
<gene>
    <name evidence="12" type="ORF">HMPREF9623_00846</name>
</gene>
<comment type="function">
    <text evidence="7">May play the central regulatory role in sporulation. It may be an element of the effector pathway responsible for the activation of sporulation genes in response to nutritional stress. Spo0A may act in concert with spo0H (a sigma factor) to control the expression of some genes that are critical to the sporulation process.</text>
</comment>
<evidence type="ECO:0000256" key="9">
    <source>
        <dbReference type="PROSITE-ProRule" id="PRU01091"/>
    </source>
</evidence>
<dbReference type="SMART" id="SM00862">
    <property type="entry name" value="Trans_reg_C"/>
    <property type="match status" value="1"/>
</dbReference>
<dbReference type="InterPro" id="IPR016032">
    <property type="entry name" value="Sig_transdc_resp-reg_C-effctor"/>
</dbReference>
<feature type="domain" description="Response regulatory" evidence="10">
    <location>
        <begin position="2"/>
        <end position="116"/>
    </location>
</feature>
<dbReference type="PROSITE" id="PS50110">
    <property type="entry name" value="RESPONSE_REGULATORY"/>
    <property type="match status" value="1"/>
</dbReference>
<dbReference type="EMBL" id="AGEL01000006">
    <property type="protein sequence ID" value="EHO17247.1"/>
    <property type="molecule type" value="Genomic_DNA"/>
</dbReference>
<keyword evidence="2 8" id="KW-0597">Phosphoprotein</keyword>
<evidence type="ECO:0000256" key="5">
    <source>
        <dbReference type="ARBA" id="ARBA00023125"/>
    </source>
</evidence>
<dbReference type="Proteomes" id="UP000018466">
    <property type="component" value="Unassembled WGS sequence"/>
</dbReference>
<protein>
    <recommendedName>
        <fullName evidence="1">Stage 0 sporulation protein A homolog</fullName>
    </recommendedName>
</protein>
<dbReference type="InterPro" id="IPR001867">
    <property type="entry name" value="OmpR/PhoB-type_DNA-bd"/>
</dbReference>
<dbReference type="InterPro" id="IPR001789">
    <property type="entry name" value="Sig_transdc_resp-reg_receiver"/>
</dbReference>
<evidence type="ECO:0000256" key="7">
    <source>
        <dbReference type="ARBA" id="ARBA00024867"/>
    </source>
</evidence>
<dbReference type="SUPFAM" id="SSF52172">
    <property type="entry name" value="CheY-like"/>
    <property type="match status" value="1"/>
</dbReference>
<keyword evidence="5 9" id="KW-0238">DNA-binding</keyword>
<dbReference type="Gene3D" id="6.10.250.690">
    <property type="match status" value="1"/>
</dbReference>
<dbReference type="GO" id="GO:0000156">
    <property type="term" value="F:phosphorelay response regulator activity"/>
    <property type="evidence" value="ECO:0007669"/>
    <property type="project" value="TreeGrafter"/>
</dbReference>
<dbReference type="RefSeq" id="WP_009532679.1">
    <property type="nucleotide sequence ID" value="NZ_JH590862.1"/>
</dbReference>
<evidence type="ECO:0000256" key="2">
    <source>
        <dbReference type="ARBA" id="ARBA00022553"/>
    </source>
</evidence>
<proteinExistence type="predicted"/>
<evidence type="ECO:0000256" key="3">
    <source>
        <dbReference type="ARBA" id="ARBA00023012"/>
    </source>
</evidence>
<evidence type="ECO:0000256" key="6">
    <source>
        <dbReference type="ARBA" id="ARBA00023163"/>
    </source>
</evidence>
<dbReference type="Gene3D" id="1.10.10.10">
    <property type="entry name" value="Winged helix-like DNA-binding domain superfamily/Winged helix DNA-binding domain"/>
    <property type="match status" value="1"/>
</dbReference>
<evidence type="ECO:0000256" key="4">
    <source>
        <dbReference type="ARBA" id="ARBA00023015"/>
    </source>
</evidence>
<dbReference type="GO" id="GO:0032993">
    <property type="term" value="C:protein-DNA complex"/>
    <property type="evidence" value="ECO:0007669"/>
    <property type="project" value="TreeGrafter"/>
</dbReference>
<dbReference type="GO" id="GO:0000976">
    <property type="term" value="F:transcription cis-regulatory region binding"/>
    <property type="evidence" value="ECO:0007669"/>
    <property type="project" value="TreeGrafter"/>
</dbReference>
<dbReference type="PROSITE" id="PS51755">
    <property type="entry name" value="OMPR_PHOB"/>
    <property type="match status" value="1"/>
</dbReference>
<keyword evidence="6" id="KW-0804">Transcription</keyword>
<evidence type="ECO:0000256" key="1">
    <source>
        <dbReference type="ARBA" id="ARBA00018672"/>
    </source>
</evidence>
<evidence type="ECO:0000313" key="12">
    <source>
        <dbReference type="EMBL" id="EHO17247.1"/>
    </source>
</evidence>